<dbReference type="STRING" id="1314782.A0A165MR91"/>
<protein>
    <recommendedName>
        <fullName evidence="2">DUF6699 domain-containing protein</fullName>
    </recommendedName>
</protein>
<dbReference type="AlphaFoldDB" id="A0A165MR91"/>
<sequence length="375" mass="42012">MPHMLNDEFDDDLPPLVDASNAQAFSGAYPASPARSDAYLHTPYSAFAAFPPALPDLGSYQLNSQVPPGSPWPAWTPPTPQMFGPSPAWPMLWQPHVQSPFIPTSPAPYPFPPSPASFLAPPSPYFLSPPATPLSYSPGQLSPAPSGWELTRSASDTGISSRRKRKTGLLATGRPPASWRSNFQLPRSRLGSLLRSKSVSGGKGEPQYFGDISDVVLHPMLQYYPRDPPLTWDLRQPLAMSLQFHHLDRRLSSFDLIQFATNRPLPDLHLIHTATPWIITVESEQAPSVTIHDLLQAIWEDMQRPIRHEDYYNDMLGDAERGRIHTAWNERCGEDAEERGKGIRRVDFLCESYIFEGLVPGKRGVWEMKTRARRE</sequence>
<dbReference type="Pfam" id="PF20415">
    <property type="entry name" value="DUF6699"/>
    <property type="match status" value="1"/>
</dbReference>
<name>A0A165MR91_9AGAM</name>
<gene>
    <name evidence="3" type="ORF">NEOLEDRAFT_1184062</name>
</gene>
<dbReference type="InterPro" id="IPR046522">
    <property type="entry name" value="DUF6699"/>
</dbReference>
<keyword evidence="4" id="KW-1185">Reference proteome</keyword>
<evidence type="ECO:0000313" key="4">
    <source>
        <dbReference type="Proteomes" id="UP000076761"/>
    </source>
</evidence>
<dbReference type="OrthoDB" id="3265169at2759"/>
<proteinExistence type="predicted"/>
<organism evidence="3 4">
    <name type="scientific">Neolentinus lepideus HHB14362 ss-1</name>
    <dbReference type="NCBI Taxonomy" id="1314782"/>
    <lineage>
        <taxon>Eukaryota</taxon>
        <taxon>Fungi</taxon>
        <taxon>Dikarya</taxon>
        <taxon>Basidiomycota</taxon>
        <taxon>Agaricomycotina</taxon>
        <taxon>Agaricomycetes</taxon>
        <taxon>Gloeophyllales</taxon>
        <taxon>Gloeophyllaceae</taxon>
        <taxon>Neolentinus</taxon>
    </lineage>
</organism>
<reference evidence="3 4" key="1">
    <citation type="journal article" date="2016" name="Mol. Biol. Evol.">
        <title>Comparative Genomics of Early-Diverging Mushroom-Forming Fungi Provides Insights into the Origins of Lignocellulose Decay Capabilities.</title>
        <authorList>
            <person name="Nagy L.G."/>
            <person name="Riley R."/>
            <person name="Tritt A."/>
            <person name="Adam C."/>
            <person name="Daum C."/>
            <person name="Floudas D."/>
            <person name="Sun H."/>
            <person name="Yadav J.S."/>
            <person name="Pangilinan J."/>
            <person name="Larsson K.H."/>
            <person name="Matsuura K."/>
            <person name="Barry K."/>
            <person name="Labutti K."/>
            <person name="Kuo R."/>
            <person name="Ohm R.A."/>
            <person name="Bhattacharya S.S."/>
            <person name="Shirouzu T."/>
            <person name="Yoshinaga Y."/>
            <person name="Martin F.M."/>
            <person name="Grigoriev I.V."/>
            <person name="Hibbett D.S."/>
        </authorList>
    </citation>
    <scope>NUCLEOTIDE SEQUENCE [LARGE SCALE GENOMIC DNA]</scope>
    <source>
        <strain evidence="3 4">HHB14362 ss-1</strain>
    </source>
</reference>
<evidence type="ECO:0000256" key="1">
    <source>
        <dbReference type="SAM" id="MobiDB-lite"/>
    </source>
</evidence>
<feature type="domain" description="DUF6699" evidence="2">
    <location>
        <begin position="230"/>
        <end position="363"/>
    </location>
</feature>
<evidence type="ECO:0000259" key="2">
    <source>
        <dbReference type="Pfam" id="PF20415"/>
    </source>
</evidence>
<dbReference type="EMBL" id="KV425666">
    <property type="protein sequence ID" value="KZT18666.1"/>
    <property type="molecule type" value="Genomic_DNA"/>
</dbReference>
<feature type="region of interest" description="Disordered" evidence="1">
    <location>
        <begin position="145"/>
        <end position="177"/>
    </location>
</feature>
<dbReference type="Proteomes" id="UP000076761">
    <property type="component" value="Unassembled WGS sequence"/>
</dbReference>
<evidence type="ECO:0000313" key="3">
    <source>
        <dbReference type="EMBL" id="KZT18666.1"/>
    </source>
</evidence>
<dbReference type="InParanoid" id="A0A165MR91"/>
<accession>A0A165MR91</accession>